<dbReference type="AlphaFoldDB" id="A0A2M8KKS8"/>
<evidence type="ECO:0000313" key="4">
    <source>
        <dbReference type="Proteomes" id="UP000231434"/>
    </source>
</evidence>
<protein>
    <recommendedName>
        <fullName evidence="2">Methyltransferase type 11 domain-containing protein</fullName>
    </recommendedName>
</protein>
<sequence>MKKLINIPERLDPYDTKINPAEKILHISRYEYAAKTIRKLQHNKKTTILDAACGLGYGSNILQNQTQFNVVGIDHSSSLVNYLIKKNKNRKIKFIKTDIKILPFPDQSIDYIVCFETIEHLKKTDGIKTIVEFRRVLKKNGLIIISSPNYILTRLIKKIFPKYNNPFHLYEYQPNELEELLKKNKLQIIESCGQYFFFPFIYIFPIFLFFFNFIFKPSKFFPLCLSHYFIITAKKNYIKI</sequence>
<name>A0A2M8KKS8_9BACT</name>
<dbReference type="GO" id="GO:0008757">
    <property type="term" value="F:S-adenosylmethionine-dependent methyltransferase activity"/>
    <property type="evidence" value="ECO:0007669"/>
    <property type="project" value="InterPro"/>
</dbReference>
<accession>A0A2M8KKS8</accession>
<dbReference type="InterPro" id="IPR013216">
    <property type="entry name" value="Methyltransf_11"/>
</dbReference>
<dbReference type="PANTHER" id="PTHR43861:SF6">
    <property type="entry name" value="METHYLTRANSFERASE TYPE 11"/>
    <property type="match status" value="1"/>
</dbReference>
<reference evidence="4" key="1">
    <citation type="submission" date="2017-09" db="EMBL/GenBank/DDBJ databases">
        <title>Depth-based differentiation of microbial function through sediment-hosted aquifers and enrichment of novel symbionts in the deep terrestrial subsurface.</title>
        <authorList>
            <person name="Probst A.J."/>
            <person name="Ladd B."/>
            <person name="Jarett J.K."/>
            <person name="Geller-Mcgrath D.E."/>
            <person name="Sieber C.M.K."/>
            <person name="Emerson J.B."/>
            <person name="Anantharaman K."/>
            <person name="Thomas B.C."/>
            <person name="Malmstrom R."/>
            <person name="Stieglmeier M."/>
            <person name="Klingl A."/>
            <person name="Woyke T."/>
            <person name="Ryan C.M."/>
            <person name="Banfield J.F."/>
        </authorList>
    </citation>
    <scope>NUCLEOTIDE SEQUENCE [LARGE SCALE GENOMIC DNA]</scope>
</reference>
<dbReference type="PANTHER" id="PTHR43861">
    <property type="entry name" value="TRANS-ACONITATE 2-METHYLTRANSFERASE-RELATED"/>
    <property type="match status" value="1"/>
</dbReference>
<gene>
    <name evidence="3" type="ORF">COU86_03630</name>
</gene>
<keyword evidence="1" id="KW-0812">Transmembrane</keyword>
<proteinExistence type="predicted"/>
<dbReference type="Proteomes" id="UP000231434">
    <property type="component" value="Unassembled WGS sequence"/>
</dbReference>
<dbReference type="CDD" id="cd02440">
    <property type="entry name" value="AdoMet_MTases"/>
    <property type="match status" value="1"/>
</dbReference>
<comment type="caution">
    <text evidence="3">The sequence shown here is derived from an EMBL/GenBank/DDBJ whole genome shotgun (WGS) entry which is preliminary data.</text>
</comment>
<organism evidence="3 4">
    <name type="scientific">Candidatus Roizmanbacteria bacterium CG10_big_fil_rev_8_21_14_0_10_36_26</name>
    <dbReference type="NCBI Taxonomy" id="1974851"/>
    <lineage>
        <taxon>Bacteria</taxon>
        <taxon>Candidatus Roizmaniibacteriota</taxon>
    </lineage>
</organism>
<dbReference type="EMBL" id="PFEB01000044">
    <property type="protein sequence ID" value="PJE60527.1"/>
    <property type="molecule type" value="Genomic_DNA"/>
</dbReference>
<feature type="transmembrane region" description="Helical" evidence="1">
    <location>
        <begin position="195"/>
        <end position="215"/>
    </location>
</feature>
<evidence type="ECO:0000259" key="2">
    <source>
        <dbReference type="Pfam" id="PF08241"/>
    </source>
</evidence>
<keyword evidence="1" id="KW-1133">Transmembrane helix</keyword>
<dbReference type="Gene3D" id="3.40.50.150">
    <property type="entry name" value="Vaccinia Virus protein VP39"/>
    <property type="match status" value="1"/>
</dbReference>
<dbReference type="Pfam" id="PF08241">
    <property type="entry name" value="Methyltransf_11"/>
    <property type="match status" value="1"/>
</dbReference>
<evidence type="ECO:0000256" key="1">
    <source>
        <dbReference type="SAM" id="Phobius"/>
    </source>
</evidence>
<feature type="domain" description="Methyltransferase type 11" evidence="2">
    <location>
        <begin position="49"/>
        <end position="145"/>
    </location>
</feature>
<keyword evidence="1" id="KW-0472">Membrane</keyword>
<dbReference type="InterPro" id="IPR029063">
    <property type="entry name" value="SAM-dependent_MTases_sf"/>
</dbReference>
<dbReference type="SUPFAM" id="SSF53335">
    <property type="entry name" value="S-adenosyl-L-methionine-dependent methyltransferases"/>
    <property type="match status" value="1"/>
</dbReference>
<evidence type="ECO:0000313" key="3">
    <source>
        <dbReference type="EMBL" id="PJE60527.1"/>
    </source>
</evidence>